<reference evidence="6" key="2">
    <citation type="submission" date="2017-12" db="EMBL/GenBank/DDBJ databases">
        <title>Genome sequence of the Bar-tailed Godwit (Limosa lapponica baueri).</title>
        <authorList>
            <person name="Lima N.C.B."/>
            <person name="Parody-Merino A.M."/>
            <person name="Battley P.F."/>
            <person name="Fidler A.E."/>
            <person name="Prosdocimi F."/>
        </authorList>
    </citation>
    <scope>NUCLEOTIDE SEQUENCE [LARGE SCALE GENOMIC DNA]</scope>
</reference>
<dbReference type="FunFam" id="1.10.10.60:FF:000054">
    <property type="entry name" value="One cut domain family member"/>
    <property type="match status" value="1"/>
</dbReference>
<name>A0A2I0T0I0_LIMLA</name>
<evidence type="ECO:0000313" key="5">
    <source>
        <dbReference type="EMBL" id="PKU27310.1"/>
    </source>
</evidence>
<keyword evidence="1 2" id="KW-0238">DNA-binding</keyword>
<feature type="DNA-binding region" description="Homeobox" evidence="1">
    <location>
        <begin position="71"/>
        <end position="130"/>
    </location>
</feature>
<dbReference type="GO" id="GO:0000978">
    <property type="term" value="F:RNA polymerase II cis-regulatory region sequence-specific DNA binding"/>
    <property type="evidence" value="ECO:0007669"/>
    <property type="project" value="TreeGrafter"/>
</dbReference>
<comment type="subcellular location">
    <subcellularLocation>
        <location evidence="1 2">Nucleus</location>
    </subcellularLocation>
</comment>
<sequence>MLRLGPFSWASEEVVGFTQAFLILMAQEAVVPSQQMLRRQRREVAKGTVGNKPAACKRKEQEQQKDRSLQPKKQRLVFTDLQRRTLIAIFKENKRPSKEMQMTISQQLGLELNTVSNFFMNARRRCMNRWQEEPGTNPGVPSSSTSTFSKA</sequence>
<feature type="region of interest" description="Disordered" evidence="3">
    <location>
        <begin position="43"/>
        <end position="74"/>
    </location>
</feature>
<dbReference type="GO" id="GO:0000981">
    <property type="term" value="F:DNA-binding transcription factor activity, RNA polymerase II-specific"/>
    <property type="evidence" value="ECO:0007669"/>
    <property type="project" value="TreeGrafter"/>
</dbReference>
<feature type="region of interest" description="Disordered" evidence="3">
    <location>
        <begin position="129"/>
        <end position="151"/>
    </location>
</feature>
<evidence type="ECO:0000256" key="3">
    <source>
        <dbReference type="SAM" id="MobiDB-lite"/>
    </source>
</evidence>
<dbReference type="PANTHER" id="PTHR14057:SF34">
    <property type="entry name" value="ONE CUT DOMAIN FAMILY MEMBER 3"/>
    <property type="match status" value="1"/>
</dbReference>
<dbReference type="AlphaFoldDB" id="A0A2I0T0I0"/>
<dbReference type="Gene3D" id="1.10.10.60">
    <property type="entry name" value="Homeodomain-like"/>
    <property type="match status" value="1"/>
</dbReference>
<dbReference type="GO" id="GO:0005634">
    <property type="term" value="C:nucleus"/>
    <property type="evidence" value="ECO:0007669"/>
    <property type="project" value="UniProtKB-SubCell"/>
</dbReference>
<evidence type="ECO:0000256" key="2">
    <source>
        <dbReference type="RuleBase" id="RU000682"/>
    </source>
</evidence>
<dbReference type="PROSITE" id="PS50071">
    <property type="entry name" value="HOMEOBOX_2"/>
    <property type="match status" value="1"/>
</dbReference>
<dbReference type="SMART" id="SM00389">
    <property type="entry name" value="HOX"/>
    <property type="match status" value="1"/>
</dbReference>
<dbReference type="OrthoDB" id="10068888at2759"/>
<feature type="compositionally biased region" description="Basic and acidic residues" evidence="3">
    <location>
        <begin position="57"/>
        <end position="69"/>
    </location>
</feature>
<keyword evidence="6" id="KW-1185">Reference proteome</keyword>
<dbReference type="EMBL" id="KZ528830">
    <property type="protein sequence ID" value="PKU27310.1"/>
    <property type="molecule type" value="Genomic_DNA"/>
</dbReference>
<dbReference type="InterPro" id="IPR051649">
    <property type="entry name" value="CUT_Homeobox"/>
</dbReference>
<evidence type="ECO:0000259" key="4">
    <source>
        <dbReference type="PROSITE" id="PS50071"/>
    </source>
</evidence>
<evidence type="ECO:0000256" key="1">
    <source>
        <dbReference type="PROSITE-ProRule" id="PRU00108"/>
    </source>
</evidence>
<dbReference type="Pfam" id="PF00046">
    <property type="entry name" value="Homeodomain"/>
    <property type="match status" value="1"/>
</dbReference>
<dbReference type="CDD" id="cd00086">
    <property type="entry name" value="homeodomain"/>
    <property type="match status" value="1"/>
</dbReference>
<proteinExistence type="predicted"/>
<dbReference type="Proteomes" id="UP000233556">
    <property type="component" value="Unassembled WGS sequence"/>
</dbReference>
<keyword evidence="1 2" id="KW-0539">Nucleus</keyword>
<keyword evidence="1 2" id="KW-0371">Homeobox</keyword>
<dbReference type="InterPro" id="IPR001356">
    <property type="entry name" value="HD"/>
</dbReference>
<evidence type="ECO:0000313" key="6">
    <source>
        <dbReference type="Proteomes" id="UP000233556"/>
    </source>
</evidence>
<dbReference type="SUPFAM" id="SSF46689">
    <property type="entry name" value="Homeodomain-like"/>
    <property type="match status" value="1"/>
</dbReference>
<dbReference type="PANTHER" id="PTHR14057">
    <property type="entry name" value="TRANSCRIPTION FACTOR ONECUT"/>
    <property type="match status" value="1"/>
</dbReference>
<feature type="domain" description="Homeobox" evidence="4">
    <location>
        <begin position="69"/>
        <end position="129"/>
    </location>
</feature>
<protein>
    <recommendedName>
        <fullName evidence="4">Homeobox domain-containing protein</fullName>
    </recommendedName>
</protein>
<reference evidence="6" key="1">
    <citation type="submission" date="2017-11" db="EMBL/GenBank/DDBJ databases">
        <authorList>
            <person name="Lima N.C."/>
            <person name="Parody-Merino A.M."/>
            <person name="Battley P.F."/>
            <person name="Fidler A.E."/>
            <person name="Prosdocimi F."/>
        </authorList>
    </citation>
    <scope>NUCLEOTIDE SEQUENCE [LARGE SCALE GENOMIC DNA]</scope>
</reference>
<accession>A0A2I0T0I0</accession>
<gene>
    <name evidence="5" type="ORF">llap_22386</name>
</gene>
<organism evidence="5 6">
    <name type="scientific">Limosa lapponica baueri</name>
    <dbReference type="NCBI Taxonomy" id="1758121"/>
    <lineage>
        <taxon>Eukaryota</taxon>
        <taxon>Metazoa</taxon>
        <taxon>Chordata</taxon>
        <taxon>Craniata</taxon>
        <taxon>Vertebrata</taxon>
        <taxon>Euteleostomi</taxon>
        <taxon>Archelosauria</taxon>
        <taxon>Archosauria</taxon>
        <taxon>Dinosauria</taxon>
        <taxon>Saurischia</taxon>
        <taxon>Theropoda</taxon>
        <taxon>Coelurosauria</taxon>
        <taxon>Aves</taxon>
        <taxon>Neognathae</taxon>
        <taxon>Neoaves</taxon>
        <taxon>Charadriiformes</taxon>
        <taxon>Scolopacidae</taxon>
        <taxon>Limosa</taxon>
    </lineage>
</organism>
<dbReference type="InterPro" id="IPR009057">
    <property type="entry name" value="Homeodomain-like_sf"/>
</dbReference>
<feature type="compositionally biased region" description="Polar residues" evidence="3">
    <location>
        <begin position="139"/>
        <end position="151"/>
    </location>
</feature>